<gene>
    <name evidence="10" type="ORF">AB1Y20_022990</name>
</gene>
<evidence type="ECO:0000259" key="9">
    <source>
        <dbReference type="PROSITE" id="PS51456"/>
    </source>
</evidence>
<keyword evidence="2 6" id="KW-0067">ATP-binding</keyword>
<evidence type="ECO:0000256" key="5">
    <source>
        <dbReference type="ARBA" id="ARBA00023203"/>
    </source>
</evidence>
<accession>A0AB34JCR4</accession>
<dbReference type="Gene3D" id="1.20.58.530">
    <property type="match status" value="1"/>
</dbReference>
<proteinExistence type="inferred from homology"/>
<dbReference type="GO" id="GO:0051015">
    <property type="term" value="F:actin filament binding"/>
    <property type="evidence" value="ECO:0007669"/>
    <property type="project" value="TreeGrafter"/>
</dbReference>
<feature type="coiled-coil region" evidence="7">
    <location>
        <begin position="1213"/>
        <end position="1274"/>
    </location>
</feature>
<dbReference type="GO" id="GO:0000146">
    <property type="term" value="F:microfilament motor activity"/>
    <property type="evidence" value="ECO:0007669"/>
    <property type="project" value="TreeGrafter"/>
</dbReference>
<evidence type="ECO:0000256" key="2">
    <source>
        <dbReference type="ARBA" id="ARBA00022840"/>
    </source>
</evidence>
<dbReference type="Pfam" id="PF00063">
    <property type="entry name" value="Myosin_head"/>
    <property type="match status" value="1"/>
</dbReference>
<evidence type="ECO:0000256" key="3">
    <source>
        <dbReference type="ARBA" id="ARBA00023123"/>
    </source>
</evidence>
<dbReference type="Gene3D" id="1.20.120.720">
    <property type="entry name" value="Myosin VI head, motor domain, U50 subdomain"/>
    <property type="match status" value="1"/>
</dbReference>
<dbReference type="GO" id="GO:0016020">
    <property type="term" value="C:membrane"/>
    <property type="evidence" value="ECO:0007669"/>
    <property type="project" value="TreeGrafter"/>
</dbReference>
<dbReference type="EMBL" id="JBGBPQ010000009">
    <property type="protein sequence ID" value="KAL1519470.1"/>
    <property type="molecule type" value="Genomic_DNA"/>
</dbReference>
<feature type="coiled-coil region" evidence="7">
    <location>
        <begin position="825"/>
        <end position="854"/>
    </location>
</feature>
<keyword evidence="11" id="KW-1185">Reference proteome</keyword>
<dbReference type="Proteomes" id="UP001515480">
    <property type="component" value="Unassembled WGS sequence"/>
</dbReference>
<dbReference type="GO" id="GO:0005737">
    <property type="term" value="C:cytoplasm"/>
    <property type="evidence" value="ECO:0007669"/>
    <property type="project" value="TreeGrafter"/>
</dbReference>
<name>A0AB34JCR4_PRYPA</name>
<keyword evidence="4 6" id="KW-0505">Motor protein</keyword>
<feature type="domain" description="Myosin motor" evidence="9">
    <location>
        <begin position="5"/>
        <end position="784"/>
    </location>
</feature>
<dbReference type="InterPro" id="IPR036961">
    <property type="entry name" value="Kinesin_motor_dom_sf"/>
</dbReference>
<reference evidence="10 11" key="1">
    <citation type="journal article" date="2024" name="Science">
        <title>Giant polyketide synthase enzymes in the biosynthesis of giant marine polyether toxins.</title>
        <authorList>
            <person name="Fallon T.R."/>
            <person name="Shende V.V."/>
            <person name="Wierzbicki I.H."/>
            <person name="Pendleton A.L."/>
            <person name="Watervoot N.F."/>
            <person name="Auber R.P."/>
            <person name="Gonzalez D.J."/>
            <person name="Wisecaver J.H."/>
            <person name="Moore B.S."/>
        </authorList>
    </citation>
    <scope>NUCLEOTIDE SEQUENCE [LARGE SCALE GENOMIC DNA]</scope>
    <source>
        <strain evidence="10 11">12B1</strain>
    </source>
</reference>
<dbReference type="GO" id="GO:0016459">
    <property type="term" value="C:myosin complex"/>
    <property type="evidence" value="ECO:0007669"/>
    <property type="project" value="UniProtKB-KW"/>
</dbReference>
<keyword evidence="3 6" id="KW-0518">Myosin</keyword>
<feature type="coiled-coil region" evidence="7">
    <location>
        <begin position="883"/>
        <end position="969"/>
    </location>
</feature>
<dbReference type="CDD" id="cd00124">
    <property type="entry name" value="MYSc"/>
    <property type="match status" value="1"/>
</dbReference>
<feature type="compositionally biased region" description="Acidic residues" evidence="8">
    <location>
        <begin position="1433"/>
        <end position="1442"/>
    </location>
</feature>
<comment type="similarity">
    <text evidence="6">Belongs to the TRAFAC class myosin-kinesin ATPase superfamily. Myosin family.</text>
</comment>
<evidence type="ECO:0000256" key="4">
    <source>
        <dbReference type="ARBA" id="ARBA00023175"/>
    </source>
</evidence>
<keyword evidence="1 6" id="KW-0547">Nucleotide-binding</keyword>
<feature type="binding site" evidence="6">
    <location>
        <begin position="106"/>
        <end position="113"/>
    </location>
    <ligand>
        <name>ATP</name>
        <dbReference type="ChEBI" id="CHEBI:30616"/>
    </ligand>
</feature>
<dbReference type="Gene3D" id="3.40.850.10">
    <property type="entry name" value="Kinesin motor domain"/>
    <property type="match status" value="1"/>
</dbReference>
<evidence type="ECO:0000256" key="8">
    <source>
        <dbReference type="SAM" id="MobiDB-lite"/>
    </source>
</evidence>
<dbReference type="InterPro" id="IPR001609">
    <property type="entry name" value="Myosin_head_motor_dom-like"/>
</dbReference>
<evidence type="ECO:0000313" key="10">
    <source>
        <dbReference type="EMBL" id="KAL1519470.1"/>
    </source>
</evidence>
<evidence type="ECO:0000256" key="6">
    <source>
        <dbReference type="PROSITE-ProRule" id="PRU00782"/>
    </source>
</evidence>
<keyword evidence="5 6" id="KW-0009">Actin-binding</keyword>
<dbReference type="SMART" id="SM00242">
    <property type="entry name" value="MYSc"/>
    <property type="match status" value="1"/>
</dbReference>
<feature type="region of interest" description="Actin-binding" evidence="6">
    <location>
        <begin position="625"/>
        <end position="647"/>
    </location>
</feature>
<evidence type="ECO:0000256" key="7">
    <source>
        <dbReference type="SAM" id="Coils"/>
    </source>
</evidence>
<dbReference type="Gene3D" id="1.10.10.820">
    <property type="match status" value="1"/>
</dbReference>
<dbReference type="SUPFAM" id="SSF52540">
    <property type="entry name" value="P-loop containing nucleoside triphosphate hydrolases"/>
    <property type="match status" value="1"/>
</dbReference>
<sequence length="1745" mass="188906">MAMLRGCDDAAALPHLDEQTLLGLISERYVATEPFGIYTSAGPVVVALNPYSDVAAALYTRAVISEYRQAAEEDASGSMRPHIYQVVSKAYHQLSRGKSQAVIINGESGAGKTESTKRLLEYLTVVASGGEEGERIARQLHASTPALEAFGNAATLRNGNSSRFGKFVRLHFSPSAELRFGSVQHFLLERSRVAKHIPGEQAYHAFYYLCLGSPPALREALSLTALGLPPTGGGAAAPRYLPSPEGGFAAHVRRFSEGFEETHAAMRALLQMAAAAEGGAADVEEAACEFWRIVAGVVHLGEVRFEGISAVDTSASGNAGAAVSSGSLRSLRLAAALWGCPEEALQFALTHRTIKSIKRPRTCAEASDSRDALAKAVYERLFERLVRAVNEALRTGGAGDGTAVGESQFIGLLDIFGSEVFPTNGFEQLLINYANDKLQWYFTQTAIRGLVELYAAELPWLDAVQLLSSEWDLTATLELLEGGPGVPICILSALNDGALFADAEASATARDRKLVEKLEAHFGKRAAYVRPMGDTWDEAKAAYVPARGYDRARDRERFKGCSFAIVHFGATVPYVAVDFVDKNFDRLDDDLEALVRGSRRSFTQRLFHAAANKHVSISYKFRDSMKSLLDTVHRCDGHFIRCIKPNERRLPFVLDAGTTLEQLRCCGVLEASRVSKAGYPDRLPLHHFYHRFSFAPLVGRHGSVRSMKLSLSSPAPSAKRQLRHPAAPPHADMRAAVARLARGAYGLAQLTEGEHPSKRHDFALGATMIFLNKGVLCAVEERHERQRAARGVVVRRLRGRAVLQAWWAAVDAVRDECVREKLRLEGEARRKADEAAAEAARAEAEAARRKQLEEAAAAAAAAAIAREAEAHREATARREAEHAAELAAARQAARQAVEAEKAEAAAAAAAERAEAAKAAEAAVAAARAEAEARLREQLREAEAASEARVAACREEARRALEEALGLERAEASERTRRAASEARACAVAEVALGAEAGLAACQEAARVELAAALEAAEAKRARDLAAAAAAAAAALKEAAAAAEEERRGAVRRAEAAAAAAAEEARQQAADAVELSVARALRGARERAAEELAEAMRRAADDAADERRAAAAAAAAAVAEAEAAGAAALAAAREAAAAAREEAVAAAEAKAAAERLEAMRGAAAAHVAEMAAARAKWEAETAARLGAAEAEHGAVVEELEGRFEEMEHEWAHKVEALEARLWEMQAEMERLHAEHRGTVTQLELDCTFMEKEVRHERAQREVLEAEQRKHQFDSDAMMQGLAERLVETIREWRQMRNRSRKVTLNKIGSMLSAKGKKEKDMGQKGLGDALEAKGVLLRKRAQKVASAASMFGETGSGQVRPLLLEARVFFKAAANLERTFSPSLLSIQVLVDMGNFEQARAECQELLELDRSWREPGSPHKKVGHSTPPASSKEEEDDDEEDDGRCLKARLTPEQLHELRELEATAAAKMTACYADAWKQDSKEDSRAILAPAVQLKRIGPFQLAPVQLDRMAFAKAGNAPKYRVAFGSPSLQALRQPEFAAIGKEGSLSPWGQVPADDPELRAALGTPNEARYFAFAFPLPGVSKLNEEQVHRLLAGASSPAAELNAIVNGFFVYTNHMFQPISASAIVRDSEEVADAARMQFDGPYPLGSATRRKLDGENRFRVPTQHAWIDAGVTHFTWIEPGADLGDQAEGEEWRTGAFVFLYEETHLDCFFRVRSKAMRPLARELAKSNFASEKQLASDSI</sequence>
<evidence type="ECO:0000313" key="11">
    <source>
        <dbReference type="Proteomes" id="UP001515480"/>
    </source>
</evidence>
<dbReference type="PROSITE" id="PS51456">
    <property type="entry name" value="MYOSIN_MOTOR"/>
    <property type="match status" value="1"/>
</dbReference>
<feature type="region of interest" description="Disordered" evidence="8">
    <location>
        <begin position="1413"/>
        <end position="1443"/>
    </location>
</feature>
<evidence type="ECO:0000256" key="1">
    <source>
        <dbReference type="ARBA" id="ARBA00022741"/>
    </source>
</evidence>
<feature type="coiled-coil region" evidence="7">
    <location>
        <begin position="999"/>
        <end position="1155"/>
    </location>
</feature>
<dbReference type="GO" id="GO:0007015">
    <property type="term" value="P:actin filament organization"/>
    <property type="evidence" value="ECO:0007669"/>
    <property type="project" value="TreeGrafter"/>
</dbReference>
<dbReference type="InterPro" id="IPR027417">
    <property type="entry name" value="P-loop_NTPase"/>
</dbReference>
<dbReference type="PANTHER" id="PTHR13140:SF706">
    <property type="entry name" value="DILUTE CLASS UNCONVENTIONAL MYOSIN, ISOFORM C"/>
    <property type="match status" value="1"/>
</dbReference>
<comment type="caution">
    <text evidence="10">The sequence shown here is derived from an EMBL/GenBank/DDBJ whole genome shotgun (WGS) entry which is preliminary data.</text>
</comment>
<dbReference type="GO" id="GO:0005524">
    <property type="term" value="F:ATP binding"/>
    <property type="evidence" value="ECO:0007669"/>
    <property type="project" value="UniProtKB-UniRule"/>
</dbReference>
<protein>
    <recommendedName>
        <fullName evidence="9">Myosin motor domain-containing protein</fullName>
    </recommendedName>
</protein>
<organism evidence="10 11">
    <name type="scientific">Prymnesium parvum</name>
    <name type="common">Toxic golden alga</name>
    <dbReference type="NCBI Taxonomy" id="97485"/>
    <lineage>
        <taxon>Eukaryota</taxon>
        <taxon>Haptista</taxon>
        <taxon>Haptophyta</taxon>
        <taxon>Prymnesiophyceae</taxon>
        <taxon>Prymnesiales</taxon>
        <taxon>Prymnesiaceae</taxon>
        <taxon>Prymnesium</taxon>
    </lineage>
</organism>
<keyword evidence="7" id="KW-0175">Coiled coil</keyword>
<dbReference type="PANTHER" id="PTHR13140">
    <property type="entry name" value="MYOSIN"/>
    <property type="match status" value="1"/>
</dbReference>
<dbReference type="PRINTS" id="PR00193">
    <property type="entry name" value="MYOSINHEAVY"/>
</dbReference>